<protein>
    <submittedName>
        <fullName evidence="2">Helix-turn-helix domain-containing protein</fullName>
    </submittedName>
</protein>
<reference evidence="2 3" key="1">
    <citation type="submission" date="2023-11" db="EMBL/GenBank/DDBJ databases">
        <title>A Novel Polar Bacteriovorax (B. antarcticus) Isolated from the Biocrust in Antarctica.</title>
        <authorList>
            <person name="Mun W."/>
            <person name="Choi S.Y."/>
            <person name="Mitchell R.J."/>
        </authorList>
    </citation>
    <scope>NUCLEOTIDE SEQUENCE [LARGE SCALE GENOMIC DNA]</scope>
    <source>
        <strain evidence="2 3">PP10</strain>
    </source>
</reference>
<dbReference type="RefSeq" id="WP_323576770.1">
    <property type="nucleotide sequence ID" value="NZ_JAYGJQ010000002.1"/>
</dbReference>
<comment type="caution">
    <text evidence="2">The sequence shown here is derived from an EMBL/GenBank/DDBJ whole genome shotgun (WGS) entry which is preliminary data.</text>
</comment>
<dbReference type="Pfam" id="PF13413">
    <property type="entry name" value="HTH_25"/>
    <property type="match status" value="1"/>
</dbReference>
<accession>A0ABU5VUZ5</accession>
<name>A0ABU5VUZ5_9BACT</name>
<gene>
    <name evidence="2" type="ORF">SHI21_11690</name>
</gene>
<dbReference type="SUPFAM" id="SSF46565">
    <property type="entry name" value="Chaperone J-domain"/>
    <property type="match status" value="1"/>
</dbReference>
<feature type="domain" description="J" evidence="1">
    <location>
        <begin position="12"/>
        <end position="82"/>
    </location>
</feature>
<dbReference type="Gene3D" id="1.10.260.40">
    <property type="entry name" value="lambda repressor-like DNA-binding domains"/>
    <property type="match status" value="1"/>
</dbReference>
<sequence length="260" mass="29809">MNMNTTTSDLKNYYEVLEIPNNARSEEIYHSYQRARAAYSSDSLALYSLMSPEECRNVLELVEEAYSILSDPTKRKRYDEARGLNRDFNQMSYNHLSDRVTPLRQERSEAQMQSSVSSVMPSSDFILNSQTTGSDVSVNGYGQGSTGSNTTNVNKLVTQKRFALDYVINADFEKEVEDATEFTGDFLRKIREYKNLDLDRLSDMTKVSRMYLQGIEMEDFGKLPAPVYVRGFVFQYAKCLKLKPEVVANSYVARMKKLKP</sequence>
<dbReference type="PANTHER" id="PTHR34475:SF1">
    <property type="entry name" value="CYTOSKELETON PROTEIN RODZ"/>
    <property type="match status" value="1"/>
</dbReference>
<dbReference type="PANTHER" id="PTHR34475">
    <property type="match status" value="1"/>
</dbReference>
<dbReference type="Proteomes" id="UP001302274">
    <property type="component" value="Unassembled WGS sequence"/>
</dbReference>
<keyword evidence="3" id="KW-1185">Reference proteome</keyword>
<dbReference type="InterPro" id="IPR036869">
    <property type="entry name" value="J_dom_sf"/>
</dbReference>
<dbReference type="InterPro" id="IPR001623">
    <property type="entry name" value="DnaJ_domain"/>
</dbReference>
<evidence type="ECO:0000313" key="2">
    <source>
        <dbReference type="EMBL" id="MEA9356875.1"/>
    </source>
</evidence>
<dbReference type="InterPro" id="IPR050400">
    <property type="entry name" value="Bact_Cytoskel_RodZ"/>
</dbReference>
<dbReference type="EMBL" id="JAYGJQ010000002">
    <property type="protein sequence ID" value="MEA9356875.1"/>
    <property type="molecule type" value="Genomic_DNA"/>
</dbReference>
<dbReference type="PROSITE" id="PS50076">
    <property type="entry name" value="DNAJ_2"/>
    <property type="match status" value="1"/>
</dbReference>
<dbReference type="Gene3D" id="1.10.287.110">
    <property type="entry name" value="DnaJ domain"/>
    <property type="match status" value="1"/>
</dbReference>
<evidence type="ECO:0000313" key="3">
    <source>
        <dbReference type="Proteomes" id="UP001302274"/>
    </source>
</evidence>
<dbReference type="PRINTS" id="PR00625">
    <property type="entry name" value="JDOMAIN"/>
</dbReference>
<dbReference type="InterPro" id="IPR010982">
    <property type="entry name" value="Lambda_DNA-bd_dom_sf"/>
</dbReference>
<dbReference type="CDD" id="cd06257">
    <property type="entry name" value="DnaJ"/>
    <property type="match status" value="1"/>
</dbReference>
<evidence type="ECO:0000259" key="1">
    <source>
        <dbReference type="PROSITE" id="PS50076"/>
    </source>
</evidence>
<dbReference type="Pfam" id="PF00226">
    <property type="entry name" value="DnaJ"/>
    <property type="match status" value="1"/>
</dbReference>
<organism evidence="2 3">
    <name type="scientific">Bacteriovorax antarcticus</name>
    <dbReference type="NCBI Taxonomy" id="3088717"/>
    <lineage>
        <taxon>Bacteria</taxon>
        <taxon>Pseudomonadati</taxon>
        <taxon>Bdellovibrionota</taxon>
        <taxon>Bacteriovoracia</taxon>
        <taxon>Bacteriovoracales</taxon>
        <taxon>Bacteriovoracaceae</taxon>
        <taxon>Bacteriovorax</taxon>
    </lineage>
</organism>
<proteinExistence type="predicted"/>